<name>A0AAN5IF33_9BILA</name>
<comment type="caution">
    <text evidence="1">The sequence shown here is derived from an EMBL/GenBank/DDBJ whole genome shotgun (WGS) entry which is preliminary data.</text>
</comment>
<feature type="non-terminal residue" evidence="1">
    <location>
        <position position="245"/>
    </location>
</feature>
<reference evidence="2" key="1">
    <citation type="submission" date="2022-10" db="EMBL/GenBank/DDBJ databases">
        <title>Genome assembly of Pristionchus species.</title>
        <authorList>
            <person name="Yoshida K."/>
            <person name="Sommer R.J."/>
        </authorList>
    </citation>
    <scope>NUCLEOTIDE SEQUENCE [LARGE SCALE GENOMIC DNA]</scope>
    <source>
        <strain evidence="2">RS5460</strain>
    </source>
</reference>
<sequence length="245" mass="28431">YFIAFVFKYIHANVYNSIHYLEGDMHKGLKYGELFWNRRQHLFRTILHLRETVAYLLPICDLPYSFDVIRSHILVLKVVRVLPHINSEQRHQSCSRLKRILVGHRRNTKLLAFGAHSEPAPSRTLQTDSSSAQSILHFIHRSEISFDCCQKFLRRLSSILTHHLKKNTVIQVTACIELECGLERYKLGRLTFKGSVVNLLLNHVQVGHVGIVVLLVVKLHYLRRDNGLESIEVIGKIRESVLRKP</sequence>
<organism evidence="1 2">
    <name type="scientific">Pristionchus mayeri</name>
    <dbReference type="NCBI Taxonomy" id="1317129"/>
    <lineage>
        <taxon>Eukaryota</taxon>
        <taxon>Metazoa</taxon>
        <taxon>Ecdysozoa</taxon>
        <taxon>Nematoda</taxon>
        <taxon>Chromadorea</taxon>
        <taxon>Rhabditida</taxon>
        <taxon>Rhabditina</taxon>
        <taxon>Diplogasteromorpha</taxon>
        <taxon>Diplogasteroidea</taxon>
        <taxon>Neodiplogasteridae</taxon>
        <taxon>Pristionchus</taxon>
    </lineage>
</organism>
<dbReference type="Proteomes" id="UP001328107">
    <property type="component" value="Unassembled WGS sequence"/>
</dbReference>
<gene>
    <name evidence="1" type="ORF">PMAYCL1PPCAC_30601</name>
</gene>
<keyword evidence="2" id="KW-1185">Reference proteome</keyword>
<protein>
    <submittedName>
        <fullName evidence="1">Uncharacterized protein</fullName>
    </submittedName>
</protein>
<proteinExistence type="predicted"/>
<accession>A0AAN5IF33</accession>
<dbReference type="AlphaFoldDB" id="A0AAN5IF33"/>
<evidence type="ECO:0000313" key="2">
    <source>
        <dbReference type="Proteomes" id="UP001328107"/>
    </source>
</evidence>
<dbReference type="EMBL" id="BTRK01000006">
    <property type="protein sequence ID" value="GMR60406.1"/>
    <property type="molecule type" value="Genomic_DNA"/>
</dbReference>
<feature type="non-terminal residue" evidence="1">
    <location>
        <position position="1"/>
    </location>
</feature>
<evidence type="ECO:0000313" key="1">
    <source>
        <dbReference type="EMBL" id="GMR60406.1"/>
    </source>
</evidence>